<dbReference type="InterPro" id="IPR001387">
    <property type="entry name" value="Cro/C1-type_HTH"/>
</dbReference>
<proteinExistence type="predicted"/>
<reference evidence="2" key="1">
    <citation type="submission" date="2023-07" db="EMBL/GenBank/DDBJ databases">
        <title>Genome content predicts the carbon catabolic preferences of heterotrophic bacteria.</title>
        <authorList>
            <person name="Gralka M."/>
        </authorList>
    </citation>
    <scope>NUCLEOTIDE SEQUENCE</scope>
    <source>
        <strain evidence="2">6E03</strain>
    </source>
</reference>
<dbReference type="RefSeq" id="WP_102492324.1">
    <property type="nucleotide sequence ID" value="NZ_JAUYVK010000047.1"/>
</dbReference>
<sequence length="309" mass="35255">MTVTFSQYLQDFRKRTNLTQQEVLEHLISSDYSFSKLDLTTFSRWERGITTPKLSKQLLAARVLGSDIAILIDPEADVPDKKQHMFDLVKNRVLSPYQANTHNFITRHYSSLNDEPGICRQLITFHFDYLEMNMKVDMLQESNLELQAFLNSSGSLIGHLLYGFITSDTPSSVLNPAKLSECLFIETSELPETPLNLYVVSAYSSLSTPRMALILMILDALRQHPEVKYLYVNCHDQEGYTLYDANADCEIITKGRDLPFGGVKVYGKHYQYIQLKINAESILASKVVSDLVPFTQEYIHTLIGNDSEY</sequence>
<protein>
    <submittedName>
        <fullName evidence="2">Helix-turn-helix transcriptional regulator</fullName>
    </submittedName>
</protein>
<evidence type="ECO:0000259" key="1">
    <source>
        <dbReference type="PROSITE" id="PS50943"/>
    </source>
</evidence>
<dbReference type="InterPro" id="IPR010982">
    <property type="entry name" value="Lambda_DNA-bd_dom_sf"/>
</dbReference>
<dbReference type="EMBL" id="JAUYVK010000047">
    <property type="protein sequence ID" value="MDP2492309.1"/>
    <property type="molecule type" value="Genomic_DNA"/>
</dbReference>
<dbReference type="AlphaFoldDB" id="A0ABD5AGZ3"/>
<organism evidence="2 3">
    <name type="scientific">Vibrio splendidus</name>
    <dbReference type="NCBI Taxonomy" id="29497"/>
    <lineage>
        <taxon>Bacteria</taxon>
        <taxon>Pseudomonadati</taxon>
        <taxon>Pseudomonadota</taxon>
        <taxon>Gammaproteobacteria</taxon>
        <taxon>Vibrionales</taxon>
        <taxon>Vibrionaceae</taxon>
        <taxon>Vibrio</taxon>
    </lineage>
</organism>
<evidence type="ECO:0000313" key="2">
    <source>
        <dbReference type="EMBL" id="MDP2492309.1"/>
    </source>
</evidence>
<name>A0ABD5AGZ3_VIBSP</name>
<comment type="caution">
    <text evidence="2">The sequence shown here is derived from an EMBL/GenBank/DDBJ whole genome shotgun (WGS) entry which is preliminary data.</text>
</comment>
<gene>
    <name evidence="2" type="ORF">Q8W38_23440</name>
</gene>
<dbReference type="PROSITE" id="PS50943">
    <property type="entry name" value="HTH_CROC1"/>
    <property type="match status" value="1"/>
</dbReference>
<feature type="domain" description="HTH cro/C1-type" evidence="1">
    <location>
        <begin position="43"/>
        <end position="71"/>
    </location>
</feature>
<dbReference type="CDD" id="cd00093">
    <property type="entry name" value="HTH_XRE"/>
    <property type="match status" value="1"/>
</dbReference>
<dbReference type="Proteomes" id="UP001177883">
    <property type="component" value="Unassembled WGS sequence"/>
</dbReference>
<evidence type="ECO:0000313" key="3">
    <source>
        <dbReference type="Proteomes" id="UP001177883"/>
    </source>
</evidence>
<accession>A0ABD5AGZ3</accession>
<dbReference type="Gene3D" id="1.10.260.40">
    <property type="entry name" value="lambda repressor-like DNA-binding domains"/>
    <property type="match status" value="1"/>
</dbReference>
<dbReference type="SUPFAM" id="SSF47413">
    <property type="entry name" value="lambda repressor-like DNA-binding domains"/>
    <property type="match status" value="1"/>
</dbReference>